<evidence type="ECO:0008006" key="4">
    <source>
        <dbReference type="Google" id="ProtNLM"/>
    </source>
</evidence>
<organism evidence="2 3">
    <name type="scientific">Blumeria hordei</name>
    <name type="common">Barley powdery mildew</name>
    <name type="synonym">Blumeria graminis f. sp. hordei</name>
    <dbReference type="NCBI Taxonomy" id="2867405"/>
    <lineage>
        <taxon>Eukaryota</taxon>
        <taxon>Fungi</taxon>
        <taxon>Dikarya</taxon>
        <taxon>Ascomycota</taxon>
        <taxon>Pezizomycotina</taxon>
        <taxon>Leotiomycetes</taxon>
        <taxon>Erysiphales</taxon>
        <taxon>Erysiphaceae</taxon>
        <taxon>Blumeria</taxon>
    </lineage>
</organism>
<sequence length="404" mass="45495">MSCAYVVLLTSVARMVVTGSEDAYSHYGLYENLNVNEFPVPPPQLGIHMSPSKVSTHGTHIVAYCSILNDLKQIMDTIIQGRLELTQKPEDRDEAYLTAENTCARSIAKGTSPDSPAKPMSQILGSDCKPEHLINLAFKGLIGVEGKYACFAPRMRDQVIKINADTPIKLENFLSGGHLLTGNSARSKDQAVAWFLGNLHLFKKVGFNTDGKQWWIPITSIGDENDNGHILSKFIQSNAPDIHEFTKVMKDFQMLSVKLEKMKTTQFLSLPSQQDMEENSPHYNQIFREGKIDNNYPKLFFYLKITNIPAYIEMKALQRNTNRAAINTNRPEFLLTKEIVTNRDIFVMEKFHSIKWASSFLRGGLIEIPPQSNPKEAAMRLVEIGVSGFLGQKSKDQLGKKRRI</sequence>
<feature type="signal peptide" evidence="1">
    <location>
        <begin position="1"/>
        <end position="19"/>
    </location>
</feature>
<evidence type="ECO:0000313" key="2">
    <source>
        <dbReference type="EMBL" id="SZF04141.1"/>
    </source>
</evidence>
<evidence type="ECO:0000313" key="3">
    <source>
        <dbReference type="Proteomes" id="UP000275772"/>
    </source>
</evidence>
<dbReference type="Proteomes" id="UP000275772">
    <property type="component" value="Unassembled WGS sequence"/>
</dbReference>
<gene>
    <name evidence="2" type="ORF">BLGHR1_14937</name>
</gene>
<reference evidence="2 3" key="1">
    <citation type="submission" date="2017-11" db="EMBL/GenBank/DDBJ databases">
        <authorList>
            <person name="Kracher B."/>
        </authorList>
    </citation>
    <scope>NUCLEOTIDE SEQUENCE [LARGE SCALE GENOMIC DNA]</scope>
    <source>
        <strain evidence="2 3">RACE1</strain>
    </source>
</reference>
<protein>
    <recommendedName>
        <fullName evidence="4">CSEP0251 effector protein</fullName>
    </recommendedName>
</protein>
<dbReference type="AlphaFoldDB" id="A0A383UUY8"/>
<name>A0A383UUY8_BLUHO</name>
<dbReference type="EMBL" id="UNSH01000064">
    <property type="protein sequence ID" value="SZF04141.1"/>
    <property type="molecule type" value="Genomic_DNA"/>
</dbReference>
<accession>A0A383UUY8</accession>
<feature type="chain" id="PRO_5016682342" description="CSEP0251 effector protein" evidence="1">
    <location>
        <begin position="20"/>
        <end position="404"/>
    </location>
</feature>
<evidence type="ECO:0000256" key="1">
    <source>
        <dbReference type="SAM" id="SignalP"/>
    </source>
</evidence>
<keyword evidence="1" id="KW-0732">Signal</keyword>
<dbReference type="VEuPathDB" id="FungiDB:BLGHR1_14937"/>
<proteinExistence type="predicted"/>